<dbReference type="InterPro" id="IPR029039">
    <property type="entry name" value="Flavoprotein-like_sf"/>
</dbReference>
<keyword evidence="2" id="KW-1185">Reference proteome</keyword>
<reference evidence="1 2" key="1">
    <citation type="submission" date="2020-08" db="EMBL/GenBank/DDBJ databases">
        <title>Genomic Encyclopedia of Type Strains, Phase IV (KMG-IV): sequencing the most valuable type-strain genomes for metagenomic binning, comparative biology and taxonomic classification.</title>
        <authorList>
            <person name="Goeker M."/>
        </authorList>
    </citation>
    <scope>NUCLEOTIDE SEQUENCE [LARGE SCALE GENOMIC DNA]</scope>
    <source>
        <strain evidence="1 2">DSM 2461</strain>
    </source>
</reference>
<dbReference type="RefSeq" id="WP_184747550.1">
    <property type="nucleotide sequence ID" value="NZ_JACHGJ010000006.1"/>
</dbReference>
<gene>
    <name evidence="1" type="ORF">HNR50_002977</name>
</gene>
<evidence type="ECO:0000313" key="2">
    <source>
        <dbReference type="Proteomes" id="UP000587760"/>
    </source>
</evidence>
<name>A0A841RDI7_9SPIO</name>
<accession>A0A841RDI7</accession>
<dbReference type="SUPFAM" id="SSF52218">
    <property type="entry name" value="Flavoproteins"/>
    <property type="match status" value="1"/>
</dbReference>
<evidence type="ECO:0000313" key="1">
    <source>
        <dbReference type="EMBL" id="MBB6481297.1"/>
    </source>
</evidence>
<sequence>MKEVLIVYFSGTGCTRLVAETFHRLLGKRGIQSSLRELRHDSGDTFSEYERLVICFPVHACNAPEPELMKKDRRMALGRSQELYS</sequence>
<dbReference type="Gene3D" id="3.40.50.360">
    <property type="match status" value="1"/>
</dbReference>
<protein>
    <submittedName>
        <fullName evidence="1">Flavodoxin</fullName>
    </submittedName>
</protein>
<proteinExistence type="predicted"/>
<dbReference type="Proteomes" id="UP000587760">
    <property type="component" value="Unassembled WGS sequence"/>
</dbReference>
<dbReference type="EMBL" id="JACHGJ010000006">
    <property type="protein sequence ID" value="MBB6481297.1"/>
    <property type="molecule type" value="Genomic_DNA"/>
</dbReference>
<dbReference type="AlphaFoldDB" id="A0A841RDI7"/>
<comment type="caution">
    <text evidence="1">The sequence shown here is derived from an EMBL/GenBank/DDBJ whole genome shotgun (WGS) entry which is preliminary data.</text>
</comment>
<organism evidence="1 2">
    <name type="scientific">Spirochaeta isovalerica</name>
    <dbReference type="NCBI Taxonomy" id="150"/>
    <lineage>
        <taxon>Bacteria</taxon>
        <taxon>Pseudomonadati</taxon>
        <taxon>Spirochaetota</taxon>
        <taxon>Spirochaetia</taxon>
        <taxon>Spirochaetales</taxon>
        <taxon>Spirochaetaceae</taxon>
        <taxon>Spirochaeta</taxon>
    </lineage>
</organism>